<evidence type="ECO:0000256" key="1">
    <source>
        <dbReference type="SAM" id="MobiDB-lite"/>
    </source>
</evidence>
<evidence type="ECO:0000313" key="3">
    <source>
        <dbReference type="WBParaSite" id="PSAMB.scaffold5377size11837.g26494.t1"/>
    </source>
</evidence>
<feature type="region of interest" description="Disordered" evidence="1">
    <location>
        <begin position="28"/>
        <end position="84"/>
    </location>
</feature>
<keyword evidence="2" id="KW-1185">Reference proteome</keyword>
<feature type="compositionally biased region" description="Basic and acidic residues" evidence="1">
    <location>
        <begin position="45"/>
        <end position="61"/>
    </location>
</feature>
<reference evidence="3" key="1">
    <citation type="submission" date="2022-11" db="UniProtKB">
        <authorList>
            <consortium name="WormBaseParasite"/>
        </authorList>
    </citation>
    <scope>IDENTIFICATION</scope>
</reference>
<dbReference type="Proteomes" id="UP000887566">
    <property type="component" value="Unplaced"/>
</dbReference>
<dbReference type="AlphaFoldDB" id="A0A914WV73"/>
<accession>A0A914WV73</accession>
<organism evidence="2 3">
    <name type="scientific">Plectus sambesii</name>
    <dbReference type="NCBI Taxonomy" id="2011161"/>
    <lineage>
        <taxon>Eukaryota</taxon>
        <taxon>Metazoa</taxon>
        <taxon>Ecdysozoa</taxon>
        <taxon>Nematoda</taxon>
        <taxon>Chromadorea</taxon>
        <taxon>Plectida</taxon>
        <taxon>Plectina</taxon>
        <taxon>Plectoidea</taxon>
        <taxon>Plectidae</taxon>
        <taxon>Plectus</taxon>
    </lineage>
</organism>
<feature type="compositionally biased region" description="Polar residues" evidence="1">
    <location>
        <begin position="62"/>
        <end position="72"/>
    </location>
</feature>
<proteinExistence type="predicted"/>
<protein>
    <submittedName>
        <fullName evidence="3">Uncharacterized protein</fullName>
    </submittedName>
</protein>
<sequence>VGRGDGAKWLDAKQETYQDEVSVTGKPMVYVHDQSQEQTDPEQEGADREITGPDQTDKDSNQELLTHSTVDGTRNDDVNTVLIE</sequence>
<evidence type="ECO:0000313" key="2">
    <source>
        <dbReference type="Proteomes" id="UP000887566"/>
    </source>
</evidence>
<name>A0A914WV73_9BILA</name>
<dbReference type="WBParaSite" id="PSAMB.scaffold5377size11837.g26494.t1">
    <property type="protein sequence ID" value="PSAMB.scaffold5377size11837.g26494.t1"/>
    <property type="gene ID" value="PSAMB.scaffold5377size11837.g26494"/>
</dbReference>